<evidence type="ECO:0000256" key="1">
    <source>
        <dbReference type="PROSITE-ProRule" id="PRU00221"/>
    </source>
</evidence>
<evidence type="ECO:0000313" key="2">
    <source>
        <dbReference type="EMBL" id="GFS24090.1"/>
    </source>
</evidence>
<comment type="caution">
    <text evidence="2">The sequence shown here is derived from an EMBL/GenBank/DDBJ whole genome shotgun (WGS) entry which is preliminary data.</text>
</comment>
<dbReference type="PROSITE" id="PS50082">
    <property type="entry name" value="WD_REPEATS_2"/>
    <property type="match status" value="1"/>
</dbReference>
<dbReference type="AlphaFoldDB" id="A0AAV4JNY4"/>
<sequence>MDTTGLTLTDRANVGANISISGSESSRHKSRVFSRAGAIQSVFVFLMNREYEGNSPAGRRFIHQYKIKHYQQALCDRNHQELAGHEDSVNQLLQVNGNTLVSVSDDPTVRVWSDKAGRWQFVQALTLHSDRVHGLASLSDFRFVTCSHDRSVIIWHKLNDDWREWTRIQTGRVCTDIIALTPDNFIVTTSHGHVGSFHIDGLECYPYWFNEYRDAIYNVTRLDAESFTLCTMDGIFAYWQRRGSEWNRYNNHCPASIRNGGQNYPLTAVPLCEGIIAVGYSLGHIVVWWCHKYNESSGRLTWREMQTLEHGDEPEEVKGILPISEVSFISYGDDACMALWRLDHNKKWQLQQRIIDIHTYAIANCLEVFRDHYWSIDNSGAVHCWRWTGEELVHECQRVSSRQDYDDAFLRSSGIRLLGLGYSDEVATFSEDCTIKIWPLFRAGIAE</sequence>
<dbReference type="SMART" id="SM00320">
    <property type="entry name" value="WD40"/>
    <property type="match status" value="2"/>
</dbReference>
<organism evidence="2 3">
    <name type="scientific">Elysia marginata</name>
    <dbReference type="NCBI Taxonomy" id="1093978"/>
    <lineage>
        <taxon>Eukaryota</taxon>
        <taxon>Metazoa</taxon>
        <taxon>Spiralia</taxon>
        <taxon>Lophotrochozoa</taxon>
        <taxon>Mollusca</taxon>
        <taxon>Gastropoda</taxon>
        <taxon>Heterobranchia</taxon>
        <taxon>Euthyneura</taxon>
        <taxon>Panpulmonata</taxon>
        <taxon>Sacoglossa</taxon>
        <taxon>Placobranchoidea</taxon>
        <taxon>Plakobranchidae</taxon>
        <taxon>Elysia</taxon>
    </lineage>
</organism>
<dbReference type="PANTHER" id="PTHR19920:SF0">
    <property type="entry name" value="CYTOSOLIC IRON-SULFUR PROTEIN ASSEMBLY PROTEIN CIAO1-RELATED"/>
    <property type="match status" value="1"/>
</dbReference>
<dbReference type="InterPro" id="IPR001680">
    <property type="entry name" value="WD40_rpt"/>
</dbReference>
<dbReference type="InterPro" id="IPR036322">
    <property type="entry name" value="WD40_repeat_dom_sf"/>
</dbReference>
<protein>
    <submittedName>
        <fullName evidence="2">WD-40 repeat-containing protein</fullName>
    </submittedName>
</protein>
<dbReference type="PANTHER" id="PTHR19920">
    <property type="entry name" value="WD40 PROTEIN CIAO1"/>
    <property type="match status" value="1"/>
</dbReference>
<dbReference type="SUPFAM" id="SSF50978">
    <property type="entry name" value="WD40 repeat-like"/>
    <property type="match status" value="2"/>
</dbReference>
<name>A0AAV4JNY4_9GAST</name>
<dbReference type="Gene3D" id="2.130.10.10">
    <property type="entry name" value="YVTN repeat-like/Quinoprotein amine dehydrogenase"/>
    <property type="match status" value="2"/>
</dbReference>
<evidence type="ECO:0000313" key="3">
    <source>
        <dbReference type="Proteomes" id="UP000762676"/>
    </source>
</evidence>
<dbReference type="InterPro" id="IPR015943">
    <property type="entry name" value="WD40/YVTN_repeat-like_dom_sf"/>
</dbReference>
<keyword evidence="3" id="KW-1185">Reference proteome</keyword>
<keyword evidence="1" id="KW-0853">WD repeat</keyword>
<dbReference type="GO" id="GO:0016226">
    <property type="term" value="P:iron-sulfur cluster assembly"/>
    <property type="evidence" value="ECO:0007669"/>
    <property type="project" value="TreeGrafter"/>
</dbReference>
<feature type="repeat" description="WD" evidence="1">
    <location>
        <begin position="82"/>
        <end position="113"/>
    </location>
</feature>
<dbReference type="GO" id="GO:0097361">
    <property type="term" value="C:cytosolic [4Fe-4S] assembly targeting complex"/>
    <property type="evidence" value="ECO:0007669"/>
    <property type="project" value="TreeGrafter"/>
</dbReference>
<gene>
    <name evidence="2" type="ORF">ElyMa_001655000</name>
</gene>
<dbReference type="Proteomes" id="UP000762676">
    <property type="component" value="Unassembled WGS sequence"/>
</dbReference>
<reference evidence="2 3" key="1">
    <citation type="journal article" date="2021" name="Elife">
        <title>Chloroplast acquisition without the gene transfer in kleptoplastic sea slugs, Plakobranchus ocellatus.</title>
        <authorList>
            <person name="Maeda T."/>
            <person name="Takahashi S."/>
            <person name="Yoshida T."/>
            <person name="Shimamura S."/>
            <person name="Takaki Y."/>
            <person name="Nagai Y."/>
            <person name="Toyoda A."/>
            <person name="Suzuki Y."/>
            <person name="Arimoto A."/>
            <person name="Ishii H."/>
            <person name="Satoh N."/>
            <person name="Nishiyama T."/>
            <person name="Hasebe M."/>
            <person name="Maruyama T."/>
            <person name="Minagawa J."/>
            <person name="Obokata J."/>
            <person name="Shigenobu S."/>
        </authorList>
    </citation>
    <scope>NUCLEOTIDE SEQUENCE [LARGE SCALE GENOMIC DNA]</scope>
</reference>
<proteinExistence type="predicted"/>
<accession>A0AAV4JNY4</accession>
<dbReference type="Pfam" id="PF00400">
    <property type="entry name" value="WD40"/>
    <property type="match status" value="2"/>
</dbReference>
<dbReference type="EMBL" id="BMAT01003366">
    <property type="protein sequence ID" value="GFS24090.1"/>
    <property type="molecule type" value="Genomic_DNA"/>
</dbReference>